<keyword evidence="1" id="KW-0175">Coiled coil</keyword>
<evidence type="ECO:0000313" key="3">
    <source>
        <dbReference type="RefSeq" id="XP_011493797.1"/>
    </source>
</evidence>
<organism evidence="2 3">
    <name type="scientific">Ceratosolen solmsi marchali</name>
    <dbReference type="NCBI Taxonomy" id="326594"/>
    <lineage>
        <taxon>Eukaryota</taxon>
        <taxon>Metazoa</taxon>
        <taxon>Ecdysozoa</taxon>
        <taxon>Arthropoda</taxon>
        <taxon>Hexapoda</taxon>
        <taxon>Insecta</taxon>
        <taxon>Pterygota</taxon>
        <taxon>Neoptera</taxon>
        <taxon>Endopterygota</taxon>
        <taxon>Hymenoptera</taxon>
        <taxon>Apocrita</taxon>
        <taxon>Proctotrupomorpha</taxon>
        <taxon>Chalcidoidea</taxon>
        <taxon>Agaonidae</taxon>
        <taxon>Agaoninae</taxon>
        <taxon>Ceratosolen</taxon>
    </lineage>
</organism>
<keyword evidence="2" id="KW-1185">Reference proteome</keyword>
<feature type="coiled-coil region" evidence="1">
    <location>
        <begin position="267"/>
        <end position="367"/>
    </location>
</feature>
<sequence>MGEFYIYIIENFFTIIIRDSFLLQQELEEQKQKMFHMKLKIKELLDLKNIYEQDSSNVQCKYQKVIGEMKQLKISFQDSQRKLLSEKQTEIEKLLNENNDFKKQFQVYKLDLNLIQEEMRKMGITKPSFGCFKAKIEIMRSENKRLRCDIEYYQQMISNLKFDNECLKMKLQDLSCINGENYKEANNFLQSEIIQKPEKMNGITNDSATTKLKEENQILKLSNTKYQLLEIQQNYERVLQELNRCSMDFIKVSETCNCNQTDEKKEYKKFEEIEKKLMKDLEDAKEKLEKYEIYERTCQRQKDEIMLLKKKLVSTNQQLMNCNITKEEMLRQNKLFEENNNKSMAELEDIVVQLEDMQNSLTTLKTQCDMKTQSLENISVELANMKRSRTEGCEESKHVLSCVRIWIRQQKHRINVLQEKLCEKQQQLMCISSEKKKLLITIKRLIRENKILTKGLKFIRRQMANKQTDGAECLPKRQIHSSHFKQKYGLRNGFQSIHLNNKQSNAIYSHFKRECREKSNLSKDKIRIQGDHKLFSALEYLTENIPRTSQIKENFSD</sequence>
<dbReference type="KEGG" id="csol:105359021"/>
<reference evidence="3" key="1">
    <citation type="submission" date="2025-08" db="UniProtKB">
        <authorList>
            <consortium name="RefSeq"/>
        </authorList>
    </citation>
    <scope>IDENTIFICATION</scope>
</reference>
<feature type="coiled-coil region" evidence="1">
    <location>
        <begin position="77"/>
        <end position="111"/>
    </location>
</feature>
<accession>A0AAJ6VJC7</accession>
<gene>
    <name evidence="3" type="primary">LOC105359021</name>
</gene>
<dbReference type="Proteomes" id="UP000695007">
    <property type="component" value="Unplaced"/>
</dbReference>
<name>A0AAJ6VJC7_9HYME</name>
<dbReference type="GeneID" id="105359021"/>
<evidence type="ECO:0000313" key="2">
    <source>
        <dbReference type="Proteomes" id="UP000695007"/>
    </source>
</evidence>
<dbReference type="AlphaFoldDB" id="A0AAJ6VJC7"/>
<proteinExistence type="predicted"/>
<dbReference type="RefSeq" id="XP_011493797.1">
    <property type="nucleotide sequence ID" value="XM_011495495.1"/>
</dbReference>
<evidence type="ECO:0000256" key="1">
    <source>
        <dbReference type="SAM" id="Coils"/>
    </source>
</evidence>
<protein>
    <submittedName>
        <fullName evidence="3">Uveal autoantigen with coiled-coil domains and ankyrin repeats protein-like</fullName>
    </submittedName>
</protein>